<reference evidence="2" key="1">
    <citation type="journal article" date="2013" name="G3 (Bethesda)">
        <title>Comparative genomics of a plant-pathogenic fungus, Pyrenophora tritici-repentis, reveals transduplication and the impact of repeat elements on pathogenicity and population divergence.</title>
        <authorList>
            <person name="Manning V.A."/>
            <person name="Pandelova I."/>
            <person name="Dhillon B."/>
            <person name="Wilhelm L.J."/>
            <person name="Goodwin S.B."/>
            <person name="Berlin A.M."/>
            <person name="Figueroa M."/>
            <person name="Freitag M."/>
            <person name="Hane J.K."/>
            <person name="Henrissat B."/>
            <person name="Holman W.H."/>
            <person name="Kodira C.D."/>
            <person name="Martin J."/>
            <person name="Oliver R.P."/>
            <person name="Robbertse B."/>
            <person name="Schackwitz W."/>
            <person name="Schwartz D.C."/>
            <person name="Spatafora J.W."/>
            <person name="Turgeon B.G."/>
            <person name="Yandava C."/>
            <person name="Young S."/>
            <person name="Zhou S."/>
            <person name="Zeng Q."/>
            <person name="Grigoriev I.V."/>
            <person name="Ma L.-J."/>
            <person name="Ciuffetti L.M."/>
        </authorList>
    </citation>
    <scope>NUCLEOTIDE SEQUENCE [LARGE SCALE GENOMIC DNA]</scope>
    <source>
        <strain evidence="2">Pt-1C-BFP</strain>
    </source>
</reference>
<accession>B2W144</accession>
<sequence length="77" mass="8670">MQRMAPLDHNDGWAQLDAGFLHPFCWPHPYPHHLAHFVEDPGRGRHSDHEPDNDKPQHVVVCCAGSGAGYLPIVARR</sequence>
<dbReference type="InParanoid" id="B2W144"/>
<evidence type="ECO:0000313" key="1">
    <source>
        <dbReference type="EMBL" id="EDU47017.1"/>
    </source>
</evidence>
<dbReference type="HOGENOM" id="CLU_2639296_0_0_1"/>
<dbReference type="EMBL" id="DS231617">
    <property type="protein sequence ID" value="EDU47017.1"/>
    <property type="molecule type" value="Genomic_DNA"/>
</dbReference>
<name>B2W144_PYRTR</name>
<dbReference type="AlphaFoldDB" id="B2W144"/>
<gene>
    <name evidence="1" type="ORF">PTRG_04179</name>
</gene>
<protein>
    <submittedName>
        <fullName evidence="1">Uncharacterized protein</fullName>
    </submittedName>
</protein>
<evidence type="ECO:0000313" key="2">
    <source>
        <dbReference type="Proteomes" id="UP000001471"/>
    </source>
</evidence>
<proteinExistence type="predicted"/>
<dbReference type="Proteomes" id="UP000001471">
    <property type="component" value="Unassembled WGS sequence"/>
</dbReference>
<organism evidence="1 2">
    <name type="scientific">Pyrenophora tritici-repentis (strain Pt-1C-BFP)</name>
    <name type="common">Wheat tan spot fungus</name>
    <name type="synonym">Drechslera tritici-repentis</name>
    <dbReference type="NCBI Taxonomy" id="426418"/>
    <lineage>
        <taxon>Eukaryota</taxon>
        <taxon>Fungi</taxon>
        <taxon>Dikarya</taxon>
        <taxon>Ascomycota</taxon>
        <taxon>Pezizomycotina</taxon>
        <taxon>Dothideomycetes</taxon>
        <taxon>Pleosporomycetidae</taxon>
        <taxon>Pleosporales</taxon>
        <taxon>Pleosporineae</taxon>
        <taxon>Pleosporaceae</taxon>
        <taxon>Pyrenophora</taxon>
    </lineage>
</organism>